<protein>
    <recommendedName>
        <fullName evidence="5">C2H2-type domain-containing protein</fullName>
    </recommendedName>
</protein>
<comment type="caution">
    <text evidence="2">The sequence shown here is derived from an EMBL/GenBank/DDBJ whole genome shotgun (WGS) entry which is preliminary data.</text>
</comment>
<evidence type="ECO:0008006" key="5">
    <source>
        <dbReference type="Google" id="ProtNLM"/>
    </source>
</evidence>
<evidence type="ECO:0000313" key="4">
    <source>
        <dbReference type="Proteomes" id="UP001152797"/>
    </source>
</evidence>
<dbReference type="EMBL" id="CAMXCT020006812">
    <property type="protein sequence ID" value="CAL1173841.1"/>
    <property type="molecule type" value="Genomic_DNA"/>
</dbReference>
<reference evidence="2" key="1">
    <citation type="submission" date="2022-10" db="EMBL/GenBank/DDBJ databases">
        <authorList>
            <person name="Chen Y."/>
            <person name="Dougan E. K."/>
            <person name="Chan C."/>
            <person name="Rhodes N."/>
            <person name="Thang M."/>
        </authorList>
    </citation>
    <scope>NUCLEOTIDE SEQUENCE</scope>
</reference>
<dbReference type="OrthoDB" id="448261at2759"/>
<dbReference type="Proteomes" id="UP001152797">
    <property type="component" value="Unassembled WGS sequence"/>
</dbReference>
<evidence type="ECO:0000313" key="3">
    <source>
        <dbReference type="EMBL" id="CAL4807778.1"/>
    </source>
</evidence>
<feature type="region of interest" description="Disordered" evidence="1">
    <location>
        <begin position="1438"/>
        <end position="1459"/>
    </location>
</feature>
<keyword evidence="4" id="KW-1185">Reference proteome</keyword>
<reference evidence="3 4" key="2">
    <citation type="submission" date="2024-05" db="EMBL/GenBank/DDBJ databases">
        <authorList>
            <person name="Chen Y."/>
            <person name="Shah S."/>
            <person name="Dougan E. K."/>
            <person name="Thang M."/>
            <person name="Chan C."/>
        </authorList>
    </citation>
    <scope>NUCLEOTIDE SEQUENCE [LARGE SCALE GENOMIC DNA]</scope>
</reference>
<sequence length="1540" mass="174738">MSKKATLQSLVSEFNHTTAASEIQQRLKPFMGPSHKLRQGLAPLPLIRDAEGFPCTSQQAALDRWISFFSEMEGGERVDEQQQRELWRENLATLRCTNLEVEISEVPSLAELEHACRQVATGKASGMDRIPSELLRHCPRSMARTLYSLMLKVYLQGQEPLAHKGGYLVPIWKGKLSKDVCGAFRSILISSMVGKTLHKAMRSKQSDLYHSYLHAQQLGGRKGVSVSLGGHLIRAFLRIFKDRNQPTAVLFIDLQEAFYRVIRPLAISGHWDDAQIASLAARLHLDHNIMHDLKEHLHEASAIDLAGMQGVAKRAIRALHTDTFFALSGQQDFVRTSQGSRPGDSFADVVFGYLMARVLKSFEAQLATKNIFSSFPGDTQPDFHAQGFPEQSTMEFQMIGPCWMDDLAIPLTASTNEELLTNLGIATSTILDLFQAHAMTPNLNKGKTEILYKPRGRGSRAVQRQLFGPNAPGLFSAIGEYGTYKVNIVTQYLHLGGTTHFSGDLRKEIKRRIAISNQSFNKHRKLIYQNTDLAPARRTEIFNSLILSRLLFGAETWFIQDQKTKDYLHSAIMRLYKRLLRCPSDSHVSDEEVLHKTELPAPPVLLRLKRLSYLSSLIAVGQSAHWGLLNQDTAWMNLLRDDLQWVWDQLSHSCNLGNPVEHTDRWLEVIRHHRGYWRRLLRRAKQHSSLVASRLYVCAAAHLRIQNLLSTHACWKLPTREPGIKEPEDNKVFGCMQCELSCRTLAGEGAHMNRKHGQFHPVRTLIDGTQCGHCLKEFFTHGKLQAHLIRSDVCRCQLVGRRVRHQPLPGLGSTQVALQHEVWDGRLPVLQAEGPCLEPVIPRDFDDEHPALLEAITLHVVEMSDDNIRDFEHIIRATIKQYAISWTLCQRTLRRIINVLEEAELEQTKETVDHMKHCLISLCSSRAWPFLLHHQLPVHGRFDLAQIEEDFDHALIEPTQPEIPHPCTKERIFLHVFSGRRREGDLQFFMEKLYDQLCADGTTLCVVSLDLIIDQQWGNVRQETTQNFWLEGVKAGWVYGALCGPPCETWSQARFVDAAPDQQSLPRHGPRPLRDIYELWGFSSLSIREALQVATGNELLLFSIELLFSLACAQGFGVLEHPQEPDDETRPSIWRLAITRLLLRFPNVEHIDLAQGLLGAWSPKPTRLLALNLPSLRTQLREHQISKDLPKRSAIGKGKDGSWKTSPLKEYPPAMNRAFALSFCHWFQAHPHCADQGIDQVRAKPSLGGSRPPDLAFAAASVSKCVLLRRQGVRLRRSESPCIRPKSERTELGLFLVDLNDMIQAADSTNPKSSKVSAKTGTCHETFASEETDPVNAPSLAVMSMSQRLSKLYQEVTVKGEDLSHLTLEELSAEKIKFGEKHQGATMEHVWRTDPEWIRFMVNRYETSVKPEHQRLMKFVELKLKYHEENQLPVRVPKARSTAAPMISRRQPKCKAAPRTPIEVDEAEISDLQLVESDATWENMSHIEMSNPETMPLTDLNQQHAEEFQALQTRMLNMENALSRVIRHLEDQANDSIQEN</sequence>
<gene>
    <name evidence="2" type="ORF">C1SCF055_LOCUS44881</name>
</gene>
<organism evidence="2">
    <name type="scientific">Cladocopium goreaui</name>
    <dbReference type="NCBI Taxonomy" id="2562237"/>
    <lineage>
        <taxon>Eukaryota</taxon>
        <taxon>Sar</taxon>
        <taxon>Alveolata</taxon>
        <taxon>Dinophyceae</taxon>
        <taxon>Suessiales</taxon>
        <taxon>Symbiodiniaceae</taxon>
        <taxon>Cladocopium</taxon>
    </lineage>
</organism>
<proteinExistence type="predicted"/>
<accession>A0A9P1M475</accession>
<dbReference type="PANTHER" id="PTHR47027:SF20">
    <property type="entry name" value="REVERSE TRANSCRIPTASE-LIKE PROTEIN WITH RNA-DIRECTED DNA POLYMERASE DOMAIN"/>
    <property type="match status" value="1"/>
</dbReference>
<evidence type="ECO:0000313" key="2">
    <source>
        <dbReference type="EMBL" id="CAI4020466.1"/>
    </source>
</evidence>
<dbReference type="EMBL" id="CAMXCT030006812">
    <property type="protein sequence ID" value="CAL4807778.1"/>
    <property type="molecule type" value="Genomic_DNA"/>
</dbReference>
<dbReference type="EMBL" id="CAMXCT010006812">
    <property type="protein sequence ID" value="CAI4020466.1"/>
    <property type="molecule type" value="Genomic_DNA"/>
</dbReference>
<dbReference type="PANTHER" id="PTHR47027">
    <property type="entry name" value="REVERSE TRANSCRIPTASE DOMAIN-CONTAINING PROTEIN"/>
    <property type="match status" value="1"/>
</dbReference>
<name>A0A9P1M475_9DINO</name>
<evidence type="ECO:0000256" key="1">
    <source>
        <dbReference type="SAM" id="MobiDB-lite"/>
    </source>
</evidence>